<comment type="caution">
    <text evidence="5">The sequence shown here is derived from an EMBL/GenBank/DDBJ whole genome shotgun (WGS) entry which is preliminary data.</text>
</comment>
<evidence type="ECO:0000313" key="5">
    <source>
        <dbReference type="EMBL" id="KPV48168.1"/>
    </source>
</evidence>
<dbReference type="AlphaFoldDB" id="A0A0P9H2B5"/>
<evidence type="ECO:0000313" key="6">
    <source>
        <dbReference type="Proteomes" id="UP000050509"/>
    </source>
</evidence>
<accession>A0A0P9H2B5</accession>
<name>A0A0P9H2B5_9CHLR</name>
<evidence type="ECO:0000256" key="1">
    <source>
        <dbReference type="ARBA" id="ARBA00022448"/>
    </source>
</evidence>
<sequence length="107" mass="11552">MRAGALMASGTPRALQKLVPGVVLEVQARPLHAAQNALRELPGVREVQVFGDRLHLFADAALPEGALQRQLAAHDIPLGSMRAIQPTMEDVFMFLQRSAEASVTQEA</sequence>
<evidence type="ECO:0000256" key="3">
    <source>
        <dbReference type="ARBA" id="ARBA00022840"/>
    </source>
</evidence>
<proteinExistence type="predicted"/>
<organism evidence="5 6">
    <name type="scientific">Kouleothrix aurantiaca</name>
    <dbReference type="NCBI Taxonomy" id="186479"/>
    <lineage>
        <taxon>Bacteria</taxon>
        <taxon>Bacillati</taxon>
        <taxon>Chloroflexota</taxon>
        <taxon>Chloroflexia</taxon>
        <taxon>Chloroflexales</taxon>
        <taxon>Roseiflexineae</taxon>
        <taxon>Roseiflexaceae</taxon>
        <taxon>Kouleothrix</taxon>
    </lineage>
</organism>
<protein>
    <recommendedName>
        <fullName evidence="4">Daunorubicin resistance ATP-binding protein DrrA1/2-like C-terminal domain-containing protein</fullName>
    </recommendedName>
</protein>
<reference evidence="5 6" key="1">
    <citation type="submission" date="2015-09" db="EMBL/GenBank/DDBJ databases">
        <title>Draft genome sequence of Kouleothrix aurantiaca JCM 19913.</title>
        <authorList>
            <person name="Hemp J."/>
        </authorList>
    </citation>
    <scope>NUCLEOTIDE SEQUENCE [LARGE SCALE GENOMIC DNA]</scope>
    <source>
        <strain evidence="5 6">COM-B</strain>
    </source>
</reference>
<keyword evidence="1" id="KW-0813">Transport</keyword>
<gene>
    <name evidence="5" type="ORF">SE17_39515</name>
</gene>
<evidence type="ECO:0000259" key="4">
    <source>
        <dbReference type="Pfam" id="PF13732"/>
    </source>
</evidence>
<keyword evidence="3" id="KW-0067">ATP-binding</keyword>
<dbReference type="Proteomes" id="UP000050509">
    <property type="component" value="Unassembled WGS sequence"/>
</dbReference>
<evidence type="ECO:0000256" key="2">
    <source>
        <dbReference type="ARBA" id="ARBA00022741"/>
    </source>
</evidence>
<dbReference type="GO" id="GO:0005524">
    <property type="term" value="F:ATP binding"/>
    <property type="evidence" value="ECO:0007669"/>
    <property type="project" value="UniProtKB-KW"/>
</dbReference>
<keyword evidence="6" id="KW-1185">Reference proteome</keyword>
<dbReference type="EMBL" id="LJCR01002880">
    <property type="protein sequence ID" value="KPV48168.1"/>
    <property type="molecule type" value="Genomic_DNA"/>
</dbReference>
<keyword evidence="2" id="KW-0547">Nucleotide-binding</keyword>
<dbReference type="InterPro" id="IPR025302">
    <property type="entry name" value="DrrA1/2-like_C"/>
</dbReference>
<dbReference type="Pfam" id="PF13732">
    <property type="entry name" value="DrrA1-3_C"/>
    <property type="match status" value="1"/>
</dbReference>
<feature type="domain" description="Daunorubicin resistance ATP-binding protein DrrA1/2-like C-terminal" evidence="4">
    <location>
        <begin position="10"/>
        <end position="93"/>
    </location>
</feature>